<proteinExistence type="inferred from homology"/>
<evidence type="ECO:0000313" key="7">
    <source>
        <dbReference type="EMBL" id="KNE54262.1"/>
    </source>
</evidence>
<keyword evidence="4 5" id="KW-0342">GTP-binding</keyword>
<dbReference type="GO" id="GO:0005525">
    <property type="term" value="F:GTP binding"/>
    <property type="evidence" value="ECO:0007669"/>
    <property type="project" value="UniProtKB-UniRule"/>
</dbReference>
<dbReference type="VEuPathDB" id="FungiDB:AMAG_00254"/>
<dbReference type="eggNOG" id="KOG1375">
    <property type="taxonomic scope" value="Eukaryota"/>
</dbReference>
<dbReference type="InterPro" id="IPR004057">
    <property type="entry name" value="Epsilon_tubulin"/>
</dbReference>
<reference evidence="8" key="2">
    <citation type="submission" date="2009-11" db="EMBL/GenBank/DDBJ databases">
        <title>The Genome Sequence of Allomyces macrogynus strain ATCC 38327.</title>
        <authorList>
            <consortium name="The Broad Institute Genome Sequencing Platform"/>
            <person name="Russ C."/>
            <person name="Cuomo C."/>
            <person name="Shea T."/>
            <person name="Young S.K."/>
            <person name="Zeng Q."/>
            <person name="Koehrsen M."/>
            <person name="Haas B."/>
            <person name="Borodovsky M."/>
            <person name="Guigo R."/>
            <person name="Alvarado L."/>
            <person name="Berlin A."/>
            <person name="Borenstein D."/>
            <person name="Chen Z."/>
            <person name="Engels R."/>
            <person name="Freedman E."/>
            <person name="Gellesch M."/>
            <person name="Goldberg J."/>
            <person name="Griggs A."/>
            <person name="Gujja S."/>
            <person name="Heiman D."/>
            <person name="Hepburn T."/>
            <person name="Howarth C."/>
            <person name="Jen D."/>
            <person name="Larson L."/>
            <person name="Lewis B."/>
            <person name="Mehta T."/>
            <person name="Park D."/>
            <person name="Pearson M."/>
            <person name="Roberts A."/>
            <person name="Saif S."/>
            <person name="Shenoy N."/>
            <person name="Sisk P."/>
            <person name="Stolte C."/>
            <person name="Sykes S."/>
            <person name="Walk T."/>
            <person name="White J."/>
            <person name="Yandava C."/>
            <person name="Burger G."/>
            <person name="Gray M.W."/>
            <person name="Holland P.W.H."/>
            <person name="King N."/>
            <person name="Lang F.B.F."/>
            <person name="Roger A.J."/>
            <person name="Ruiz-Trillo I."/>
            <person name="Lander E."/>
            <person name="Nusbaum C."/>
        </authorList>
    </citation>
    <scope>NUCLEOTIDE SEQUENCE [LARGE SCALE GENOMIC DNA]</scope>
    <source>
        <strain evidence="8">ATCC 38327</strain>
    </source>
</reference>
<keyword evidence="8" id="KW-1185">Reference proteome</keyword>
<dbReference type="EMBL" id="GG745328">
    <property type="protein sequence ID" value="KNE54262.1"/>
    <property type="molecule type" value="Genomic_DNA"/>
</dbReference>
<dbReference type="InterPro" id="IPR036525">
    <property type="entry name" value="Tubulin/FtsZ_GTPase_sf"/>
</dbReference>
<protein>
    <recommendedName>
        <fullName evidence="6">Tubulin/FtsZ GTPase domain-containing protein</fullName>
    </recommendedName>
</protein>
<dbReference type="AlphaFoldDB" id="A0A0L0RV04"/>
<evidence type="ECO:0000256" key="5">
    <source>
        <dbReference type="RuleBase" id="RU000352"/>
    </source>
</evidence>
<comment type="similarity">
    <text evidence="1 5">Belongs to the tubulin family.</text>
</comment>
<dbReference type="GO" id="GO:0007017">
    <property type="term" value="P:microtubule-based process"/>
    <property type="evidence" value="ECO:0007669"/>
    <property type="project" value="InterPro"/>
</dbReference>
<dbReference type="InterPro" id="IPR003008">
    <property type="entry name" value="Tubulin_FtsZ_GTPase"/>
</dbReference>
<dbReference type="OrthoDB" id="1662883at2759"/>
<dbReference type="InterPro" id="IPR000217">
    <property type="entry name" value="Tubulin"/>
</dbReference>
<keyword evidence="2 5" id="KW-0493">Microtubule</keyword>
<feature type="domain" description="Tubulin/FtsZ GTPase" evidence="6">
    <location>
        <begin position="10"/>
        <end position="83"/>
    </location>
</feature>
<dbReference type="Gene3D" id="3.40.50.1440">
    <property type="entry name" value="Tubulin/FtsZ, GTPase domain"/>
    <property type="match status" value="1"/>
</dbReference>
<dbReference type="PRINTS" id="PR01519">
    <property type="entry name" value="EPSLNTUBULIN"/>
</dbReference>
<evidence type="ECO:0000313" key="8">
    <source>
        <dbReference type="Proteomes" id="UP000054350"/>
    </source>
</evidence>
<keyword evidence="3 5" id="KW-0547">Nucleotide-binding</keyword>
<reference evidence="7 8" key="1">
    <citation type="submission" date="2009-11" db="EMBL/GenBank/DDBJ databases">
        <title>Annotation of Allomyces macrogynus ATCC 38327.</title>
        <authorList>
            <consortium name="The Broad Institute Genome Sequencing Platform"/>
            <person name="Russ C."/>
            <person name="Cuomo C."/>
            <person name="Burger G."/>
            <person name="Gray M.W."/>
            <person name="Holland P.W.H."/>
            <person name="King N."/>
            <person name="Lang F.B.F."/>
            <person name="Roger A.J."/>
            <person name="Ruiz-Trillo I."/>
            <person name="Young S.K."/>
            <person name="Zeng Q."/>
            <person name="Gargeya S."/>
            <person name="Fitzgerald M."/>
            <person name="Haas B."/>
            <person name="Abouelleil A."/>
            <person name="Alvarado L."/>
            <person name="Arachchi H.M."/>
            <person name="Berlin A."/>
            <person name="Chapman S.B."/>
            <person name="Gearin G."/>
            <person name="Goldberg J."/>
            <person name="Griggs A."/>
            <person name="Gujja S."/>
            <person name="Hansen M."/>
            <person name="Heiman D."/>
            <person name="Howarth C."/>
            <person name="Larimer J."/>
            <person name="Lui A."/>
            <person name="MacDonald P.J.P."/>
            <person name="McCowen C."/>
            <person name="Montmayeur A."/>
            <person name="Murphy C."/>
            <person name="Neiman D."/>
            <person name="Pearson M."/>
            <person name="Priest M."/>
            <person name="Roberts A."/>
            <person name="Saif S."/>
            <person name="Shea T."/>
            <person name="Sisk P."/>
            <person name="Stolte C."/>
            <person name="Sykes S."/>
            <person name="Wortman J."/>
            <person name="Nusbaum C."/>
            <person name="Birren B."/>
        </authorList>
    </citation>
    <scope>NUCLEOTIDE SEQUENCE [LARGE SCALE GENOMIC DNA]</scope>
    <source>
        <strain evidence="7 8">ATCC 38327</strain>
    </source>
</reference>
<dbReference type="Proteomes" id="UP000054350">
    <property type="component" value="Unassembled WGS sequence"/>
</dbReference>
<sequence>MDGSPLRELFTPDQILTAASVSGNNWAVGHHRYGAQYGDHLRNMIRKQAEACDALQSVFLMYSLGGGTGSGLGTRIASLLADEL</sequence>
<dbReference type="GO" id="GO:0005874">
    <property type="term" value="C:microtubule"/>
    <property type="evidence" value="ECO:0007669"/>
    <property type="project" value="UniProtKB-KW"/>
</dbReference>
<dbReference type="PROSITE" id="PS00227">
    <property type="entry name" value="TUBULIN"/>
    <property type="match status" value="1"/>
</dbReference>
<evidence type="ECO:0000256" key="3">
    <source>
        <dbReference type="ARBA" id="ARBA00022741"/>
    </source>
</evidence>
<dbReference type="Pfam" id="PF00091">
    <property type="entry name" value="Tubulin"/>
    <property type="match status" value="1"/>
</dbReference>
<evidence type="ECO:0000256" key="2">
    <source>
        <dbReference type="ARBA" id="ARBA00022701"/>
    </source>
</evidence>
<organism evidence="7 8">
    <name type="scientific">Allomyces macrogynus (strain ATCC 38327)</name>
    <name type="common">Allomyces javanicus var. macrogynus</name>
    <dbReference type="NCBI Taxonomy" id="578462"/>
    <lineage>
        <taxon>Eukaryota</taxon>
        <taxon>Fungi</taxon>
        <taxon>Fungi incertae sedis</taxon>
        <taxon>Blastocladiomycota</taxon>
        <taxon>Blastocladiomycetes</taxon>
        <taxon>Blastocladiales</taxon>
        <taxon>Blastocladiaceae</taxon>
        <taxon>Allomyces</taxon>
    </lineage>
</organism>
<dbReference type="PANTHER" id="PTHR11588">
    <property type="entry name" value="TUBULIN"/>
    <property type="match status" value="1"/>
</dbReference>
<accession>A0A0L0RV04</accession>
<dbReference type="STRING" id="578462.A0A0L0RV04"/>
<dbReference type="SUPFAM" id="SSF52490">
    <property type="entry name" value="Tubulin nucleotide-binding domain-like"/>
    <property type="match status" value="1"/>
</dbReference>
<evidence type="ECO:0000256" key="1">
    <source>
        <dbReference type="ARBA" id="ARBA00009636"/>
    </source>
</evidence>
<name>A0A0L0RV04_ALLM3</name>
<gene>
    <name evidence="7" type="ORF">AMAG_00254</name>
</gene>
<dbReference type="PRINTS" id="PR01161">
    <property type="entry name" value="TUBULIN"/>
</dbReference>
<evidence type="ECO:0000259" key="6">
    <source>
        <dbReference type="Pfam" id="PF00091"/>
    </source>
</evidence>
<evidence type="ECO:0000256" key="4">
    <source>
        <dbReference type="ARBA" id="ARBA00023134"/>
    </source>
</evidence>
<dbReference type="InterPro" id="IPR017975">
    <property type="entry name" value="Tubulin_CS"/>
</dbReference>